<dbReference type="AlphaFoldDB" id="A0AAJ6B5D9"/>
<dbReference type="Proteomes" id="UP001213972">
    <property type="component" value="Chromosome"/>
</dbReference>
<sequence>MASPIIGGRVVIAARAYERIAAAAAADALGVGRGDASAKVRDDRGRLHAEISSAISRGDEPILARAERARRETAQRLHDLTGATVADVTLGIHRSIDTGRRTT</sequence>
<evidence type="ECO:0000313" key="2">
    <source>
        <dbReference type="Proteomes" id="UP001213972"/>
    </source>
</evidence>
<evidence type="ECO:0000313" key="1">
    <source>
        <dbReference type="EMBL" id="WEK13716.1"/>
    </source>
</evidence>
<organism evidence="1 2">
    <name type="scientific">Candidatus Microbacterium phytovorans</name>
    <dbReference type="NCBI Taxonomy" id="3121374"/>
    <lineage>
        <taxon>Bacteria</taxon>
        <taxon>Bacillati</taxon>
        <taxon>Actinomycetota</taxon>
        <taxon>Actinomycetes</taxon>
        <taxon>Micrococcales</taxon>
        <taxon>Microbacteriaceae</taxon>
        <taxon>Microbacterium</taxon>
    </lineage>
</organism>
<accession>A0AAJ6B5D9</accession>
<name>A0AAJ6B5D9_9MICO</name>
<proteinExistence type="predicted"/>
<protein>
    <submittedName>
        <fullName evidence="1">Uncharacterized protein</fullName>
    </submittedName>
</protein>
<dbReference type="EMBL" id="CP119321">
    <property type="protein sequence ID" value="WEK13716.1"/>
    <property type="molecule type" value="Genomic_DNA"/>
</dbReference>
<reference evidence="1" key="1">
    <citation type="submission" date="2023-03" db="EMBL/GenBank/DDBJ databases">
        <title>Andean soil-derived lignocellulolytic bacterial consortium as a source of novel taxa and putative plastic-active enzymes.</title>
        <authorList>
            <person name="Diaz-Garcia L."/>
            <person name="Chuvochina M."/>
            <person name="Feuerriegel G."/>
            <person name="Bunk B."/>
            <person name="Sproer C."/>
            <person name="Streit W.R."/>
            <person name="Rodriguez L.M."/>
            <person name="Overmann J."/>
            <person name="Jimenez D.J."/>
        </authorList>
    </citation>
    <scope>NUCLEOTIDE SEQUENCE</scope>
    <source>
        <strain evidence="1">MAG 4610</strain>
    </source>
</reference>
<gene>
    <name evidence="1" type="ORF">P0Y48_00460</name>
</gene>